<keyword evidence="3 12" id="KW-0812">Transmembrane</keyword>
<comment type="function">
    <text evidence="9">Catalyzes the reduction of all-trans-retinal to all-trans-retinol in the presence of NADPH.</text>
</comment>
<dbReference type="GO" id="GO:0005811">
    <property type="term" value="C:lipid droplet"/>
    <property type="evidence" value="ECO:0007669"/>
    <property type="project" value="TreeGrafter"/>
</dbReference>
<evidence type="ECO:0000256" key="9">
    <source>
        <dbReference type="ARBA" id="ARBA00059620"/>
    </source>
</evidence>
<keyword evidence="7" id="KW-0443">Lipid metabolism</keyword>
<protein>
    <recommendedName>
        <fullName evidence="10">Short-chain dehydrogenase/reductase 3</fullName>
    </recommendedName>
    <alternativeName>
        <fullName evidence="11">Retinal short-chain dehydrogenase/reductase 1</fullName>
    </alternativeName>
</protein>
<dbReference type="InterPro" id="IPR002347">
    <property type="entry name" value="SDR_fam"/>
</dbReference>
<evidence type="ECO:0000256" key="2">
    <source>
        <dbReference type="ARBA" id="ARBA00006484"/>
    </source>
</evidence>
<dbReference type="InterPro" id="IPR036291">
    <property type="entry name" value="NAD(P)-bd_dom_sf"/>
</dbReference>
<comment type="subcellular location">
    <subcellularLocation>
        <location evidence="1">Membrane</location>
        <topology evidence="1">Multi-pass membrane protein</topology>
    </subcellularLocation>
</comment>
<keyword evidence="4" id="KW-0521">NADP</keyword>
<keyword evidence="5 12" id="KW-1133">Transmembrane helix</keyword>
<evidence type="ECO:0000313" key="13">
    <source>
        <dbReference type="EMBL" id="KAE9531468.1"/>
    </source>
</evidence>
<accession>A0A6G0TEM6</accession>
<evidence type="ECO:0000256" key="4">
    <source>
        <dbReference type="ARBA" id="ARBA00022857"/>
    </source>
</evidence>
<dbReference type="EMBL" id="VYZN01000041">
    <property type="protein sequence ID" value="KAE9531468.1"/>
    <property type="molecule type" value="Genomic_DNA"/>
</dbReference>
<evidence type="ECO:0000256" key="10">
    <source>
        <dbReference type="ARBA" id="ARBA00068717"/>
    </source>
</evidence>
<dbReference type="PANTHER" id="PTHR24322">
    <property type="entry name" value="PKSB"/>
    <property type="match status" value="1"/>
</dbReference>
<feature type="transmembrane region" description="Helical" evidence="12">
    <location>
        <begin position="41"/>
        <end position="61"/>
    </location>
</feature>
<evidence type="ECO:0000313" key="14">
    <source>
        <dbReference type="Proteomes" id="UP000475862"/>
    </source>
</evidence>
<dbReference type="PANTHER" id="PTHR24322:SF736">
    <property type="entry name" value="RETINOL DEHYDROGENASE 10"/>
    <property type="match status" value="1"/>
</dbReference>
<dbReference type="Pfam" id="PF00106">
    <property type="entry name" value="adh_short"/>
    <property type="match status" value="2"/>
</dbReference>
<keyword evidence="6" id="KW-0560">Oxidoreductase</keyword>
<proteinExistence type="inferred from homology"/>
<dbReference type="FunFam" id="3.40.50.720:FF:000131">
    <property type="entry name" value="Short-chain dehydrogenase/reductase 3"/>
    <property type="match status" value="1"/>
</dbReference>
<reference evidence="13 14" key="1">
    <citation type="submission" date="2019-08" db="EMBL/GenBank/DDBJ databases">
        <title>The genome of the soybean aphid Biotype 1, its phylome, world population structure and adaptation to the North American continent.</title>
        <authorList>
            <person name="Giordano R."/>
            <person name="Donthu R.K."/>
            <person name="Hernandez A.G."/>
            <person name="Wright C.L."/>
            <person name="Zimin A.V."/>
        </authorList>
    </citation>
    <scope>NUCLEOTIDE SEQUENCE [LARGE SCALE GENOMIC DNA]</scope>
    <source>
        <tissue evidence="13">Whole aphids</tissue>
    </source>
</reference>
<dbReference type="Gene3D" id="3.40.50.720">
    <property type="entry name" value="NAD(P)-binding Rossmann-like Domain"/>
    <property type="match status" value="2"/>
</dbReference>
<dbReference type="PRINTS" id="PR00081">
    <property type="entry name" value="GDHRDH"/>
</dbReference>
<comment type="similarity">
    <text evidence="2">Belongs to the short-chain dehydrogenases/reductases (SDR) family.</text>
</comment>
<dbReference type="GO" id="GO:0052650">
    <property type="term" value="F:all-trans-retinol dehydrogenase (NADP+) activity"/>
    <property type="evidence" value="ECO:0007669"/>
    <property type="project" value="UniProtKB-ARBA"/>
</dbReference>
<dbReference type="AlphaFoldDB" id="A0A6G0TEM6"/>
<keyword evidence="14" id="KW-1185">Reference proteome</keyword>
<evidence type="ECO:0000256" key="5">
    <source>
        <dbReference type="ARBA" id="ARBA00022989"/>
    </source>
</evidence>
<evidence type="ECO:0000256" key="3">
    <source>
        <dbReference type="ARBA" id="ARBA00022692"/>
    </source>
</evidence>
<dbReference type="OrthoDB" id="5840532at2759"/>
<evidence type="ECO:0000256" key="6">
    <source>
        <dbReference type="ARBA" id="ARBA00023002"/>
    </source>
</evidence>
<evidence type="ECO:0000256" key="8">
    <source>
        <dbReference type="ARBA" id="ARBA00023136"/>
    </source>
</evidence>
<dbReference type="PRINTS" id="PR00080">
    <property type="entry name" value="SDRFAMILY"/>
</dbReference>
<sequence>MIQYNNSDITFTDFRRCSFKAVLKVTYVMASNNLPVDPLKFVLQITVFSLLLVPGILWAVLKKFIPVKPKSVKGQVVLITGAARGIGRELATRFGKLGAKVACVDIDESGNHETAQIIKDCGGVAKSYKCDVSKKDDIKILHSKVKQDLGPVDIVINNAGIVWGHLYIDPSKDQFITDQINVNLMAHIWMNREILPSMLERNCGHIVAMSSMSSMAGVANISTYTVSKWGINGMMECLHNELKQFNCNVKTTNILPYFIKTNEKVSAFLDIRLPEIPTHIAGEEMMKGILEERRIFSVPGHMLNMVHILRLLPDNLQALFNNILYVKIRGEPQDDIPKVIGATIAYVYFPPEPKNVEGKLILITGAARGNGRELAMQFHRLGAKIVCVDKDEVGNNETVDRIKVEGGQAVGFKVNITDKEQVMMMHAAVRDKMGPVDILVNNAAVVETTLFANPEADDTISEIVIREILPSMLERNSGHIVTISSVTSLKGMPLLFAYSATKFALNGMMESLTNELKLIKSDVITTTVCPYFIANCPDKSKARILRLQELPVEDACALIIEGILRNERVFTIPDYYFYSVPLVKFLPEDLQDIICDIVYSNIEPTPDEEKIIQKYTKFVEMNKPQYSTFAPCLKMGSVPD</sequence>
<dbReference type="Proteomes" id="UP000475862">
    <property type="component" value="Unassembled WGS sequence"/>
</dbReference>
<comment type="caution">
    <text evidence="13">The sequence shown here is derived from an EMBL/GenBank/DDBJ whole genome shotgun (WGS) entry which is preliminary data.</text>
</comment>
<organism evidence="13 14">
    <name type="scientific">Aphis glycines</name>
    <name type="common">Soybean aphid</name>
    <dbReference type="NCBI Taxonomy" id="307491"/>
    <lineage>
        <taxon>Eukaryota</taxon>
        <taxon>Metazoa</taxon>
        <taxon>Ecdysozoa</taxon>
        <taxon>Arthropoda</taxon>
        <taxon>Hexapoda</taxon>
        <taxon>Insecta</taxon>
        <taxon>Pterygota</taxon>
        <taxon>Neoptera</taxon>
        <taxon>Paraneoptera</taxon>
        <taxon>Hemiptera</taxon>
        <taxon>Sternorrhyncha</taxon>
        <taxon>Aphidomorpha</taxon>
        <taxon>Aphidoidea</taxon>
        <taxon>Aphididae</taxon>
        <taxon>Aphidini</taxon>
        <taxon>Aphis</taxon>
        <taxon>Aphis</taxon>
    </lineage>
</organism>
<dbReference type="GO" id="GO:0016020">
    <property type="term" value="C:membrane"/>
    <property type="evidence" value="ECO:0007669"/>
    <property type="project" value="UniProtKB-SubCell"/>
</dbReference>
<dbReference type="InterPro" id="IPR020904">
    <property type="entry name" value="Sc_DH/Rdtase_CS"/>
</dbReference>
<evidence type="ECO:0000256" key="7">
    <source>
        <dbReference type="ARBA" id="ARBA00023098"/>
    </source>
</evidence>
<evidence type="ECO:0000256" key="12">
    <source>
        <dbReference type="SAM" id="Phobius"/>
    </source>
</evidence>
<dbReference type="PROSITE" id="PS00061">
    <property type="entry name" value="ADH_SHORT"/>
    <property type="match status" value="1"/>
</dbReference>
<gene>
    <name evidence="13" type="ORF">AGLY_010674</name>
</gene>
<dbReference type="SUPFAM" id="SSF51735">
    <property type="entry name" value="NAD(P)-binding Rossmann-fold domains"/>
    <property type="match status" value="2"/>
</dbReference>
<evidence type="ECO:0000256" key="1">
    <source>
        <dbReference type="ARBA" id="ARBA00004141"/>
    </source>
</evidence>
<name>A0A6G0TEM6_APHGL</name>
<keyword evidence="8 12" id="KW-0472">Membrane</keyword>
<evidence type="ECO:0000256" key="11">
    <source>
        <dbReference type="ARBA" id="ARBA00082544"/>
    </source>
</evidence>